<dbReference type="PROSITE" id="PS51186">
    <property type="entry name" value="GNAT"/>
    <property type="match status" value="1"/>
</dbReference>
<name>D8LMS1_ECTSI</name>
<accession>D8LMS1</accession>
<feature type="domain" description="N-acetyltransferase" evidence="1">
    <location>
        <begin position="5"/>
        <end position="157"/>
    </location>
</feature>
<dbReference type="AlphaFoldDB" id="D8LMS1"/>
<sequence>MAENSRIRPIRKEDLPALKSIIDGTDLFPSAMLDEMTDGFLNNDAEDIWLARLGGDGTPVGLVYAKPELMTEGTWNALLLAVCPDVQRSGFGRELMAGLESMLKGRGHRLLIVETSGNEDYAGARSLYEGVGFEEEGRIRGFYQPGEDKVIYRKQIL</sequence>
<proteinExistence type="predicted"/>
<dbReference type="Proteomes" id="UP000002630">
    <property type="component" value="Linkage Group LG15"/>
</dbReference>
<organism evidence="2 3">
    <name type="scientific">Ectocarpus siliculosus</name>
    <name type="common">Brown alga</name>
    <name type="synonym">Conferva siliculosa</name>
    <dbReference type="NCBI Taxonomy" id="2880"/>
    <lineage>
        <taxon>Eukaryota</taxon>
        <taxon>Sar</taxon>
        <taxon>Stramenopiles</taxon>
        <taxon>Ochrophyta</taxon>
        <taxon>PX clade</taxon>
        <taxon>Phaeophyceae</taxon>
        <taxon>Ectocarpales</taxon>
        <taxon>Ectocarpaceae</taxon>
        <taxon>Ectocarpus</taxon>
    </lineage>
</organism>
<reference evidence="2 3" key="1">
    <citation type="journal article" date="2010" name="Nature">
        <title>The Ectocarpus genome and the independent evolution of multicellularity in brown algae.</title>
        <authorList>
            <person name="Cock J.M."/>
            <person name="Sterck L."/>
            <person name="Rouze P."/>
            <person name="Scornet D."/>
            <person name="Allen A.E."/>
            <person name="Amoutzias G."/>
            <person name="Anthouard V."/>
            <person name="Artiguenave F."/>
            <person name="Aury J.M."/>
            <person name="Badger J.H."/>
            <person name="Beszteri B."/>
            <person name="Billiau K."/>
            <person name="Bonnet E."/>
            <person name="Bothwell J.H."/>
            <person name="Bowler C."/>
            <person name="Boyen C."/>
            <person name="Brownlee C."/>
            <person name="Carrano C.J."/>
            <person name="Charrier B."/>
            <person name="Cho G.Y."/>
            <person name="Coelho S.M."/>
            <person name="Collen J."/>
            <person name="Corre E."/>
            <person name="Da Silva C."/>
            <person name="Delage L."/>
            <person name="Delaroque N."/>
            <person name="Dittami S.M."/>
            <person name="Doulbeau S."/>
            <person name="Elias M."/>
            <person name="Farnham G."/>
            <person name="Gachon C.M."/>
            <person name="Gschloessl B."/>
            <person name="Heesch S."/>
            <person name="Jabbari K."/>
            <person name="Jubin C."/>
            <person name="Kawai H."/>
            <person name="Kimura K."/>
            <person name="Kloareg B."/>
            <person name="Kupper F.C."/>
            <person name="Lang D."/>
            <person name="Le Bail A."/>
            <person name="Leblanc C."/>
            <person name="Lerouge P."/>
            <person name="Lohr M."/>
            <person name="Lopez P.J."/>
            <person name="Martens C."/>
            <person name="Maumus F."/>
            <person name="Michel G."/>
            <person name="Miranda-Saavedra D."/>
            <person name="Morales J."/>
            <person name="Moreau H."/>
            <person name="Motomura T."/>
            <person name="Nagasato C."/>
            <person name="Napoli C.A."/>
            <person name="Nelson D.R."/>
            <person name="Nyvall-Collen P."/>
            <person name="Peters A.F."/>
            <person name="Pommier C."/>
            <person name="Potin P."/>
            <person name="Poulain J."/>
            <person name="Quesneville H."/>
            <person name="Read B."/>
            <person name="Rensing S.A."/>
            <person name="Ritter A."/>
            <person name="Rousvoal S."/>
            <person name="Samanta M."/>
            <person name="Samson G."/>
            <person name="Schroeder D.C."/>
            <person name="Segurens B."/>
            <person name="Strittmatter M."/>
            <person name="Tonon T."/>
            <person name="Tregear J.W."/>
            <person name="Valentin K."/>
            <person name="von Dassow P."/>
            <person name="Yamagishi T."/>
            <person name="Van de Peer Y."/>
            <person name="Wincker P."/>
        </authorList>
    </citation>
    <scope>NUCLEOTIDE SEQUENCE [LARGE SCALE GENOMIC DNA]</scope>
    <source>
        <strain evidence="3">Ec32 / CCAP1310/4</strain>
    </source>
</reference>
<protein>
    <recommendedName>
        <fullName evidence="1">N-acetyltransferase domain-containing protein</fullName>
    </recommendedName>
</protein>
<dbReference type="SUPFAM" id="SSF55729">
    <property type="entry name" value="Acyl-CoA N-acyltransferases (Nat)"/>
    <property type="match status" value="1"/>
</dbReference>
<dbReference type="InParanoid" id="D8LMS1"/>
<gene>
    <name evidence="2" type="ORF">Esi_0041_0031</name>
</gene>
<dbReference type="CDD" id="cd04301">
    <property type="entry name" value="NAT_SF"/>
    <property type="match status" value="1"/>
</dbReference>
<dbReference type="OrthoDB" id="2139365at2759"/>
<dbReference type="Pfam" id="PF13508">
    <property type="entry name" value="Acetyltransf_7"/>
    <property type="match status" value="1"/>
</dbReference>
<dbReference type="EMBL" id="FN649740">
    <property type="protein sequence ID" value="CBN74722.1"/>
    <property type="molecule type" value="Genomic_DNA"/>
</dbReference>
<dbReference type="InterPro" id="IPR000182">
    <property type="entry name" value="GNAT_dom"/>
</dbReference>
<dbReference type="GO" id="GO:0016747">
    <property type="term" value="F:acyltransferase activity, transferring groups other than amino-acyl groups"/>
    <property type="evidence" value="ECO:0007669"/>
    <property type="project" value="InterPro"/>
</dbReference>
<evidence type="ECO:0000313" key="2">
    <source>
        <dbReference type="EMBL" id="CBN74722.1"/>
    </source>
</evidence>
<evidence type="ECO:0000313" key="3">
    <source>
        <dbReference type="Proteomes" id="UP000002630"/>
    </source>
</evidence>
<keyword evidence="3" id="KW-1185">Reference proteome</keyword>
<dbReference type="Gene3D" id="3.40.630.30">
    <property type="match status" value="1"/>
</dbReference>
<dbReference type="InterPro" id="IPR016181">
    <property type="entry name" value="Acyl_CoA_acyltransferase"/>
</dbReference>
<dbReference type="EMBL" id="FN648608">
    <property type="protein sequence ID" value="CBN74722.1"/>
    <property type="molecule type" value="Genomic_DNA"/>
</dbReference>
<evidence type="ECO:0000259" key="1">
    <source>
        <dbReference type="PROSITE" id="PS51186"/>
    </source>
</evidence>